<organism evidence="2 3">
    <name type="scientific">Albula glossodonta</name>
    <name type="common">roundjaw bonefish</name>
    <dbReference type="NCBI Taxonomy" id="121402"/>
    <lineage>
        <taxon>Eukaryota</taxon>
        <taxon>Metazoa</taxon>
        <taxon>Chordata</taxon>
        <taxon>Craniata</taxon>
        <taxon>Vertebrata</taxon>
        <taxon>Euteleostomi</taxon>
        <taxon>Actinopterygii</taxon>
        <taxon>Neopterygii</taxon>
        <taxon>Teleostei</taxon>
        <taxon>Albuliformes</taxon>
        <taxon>Albulidae</taxon>
        <taxon>Albula</taxon>
    </lineage>
</organism>
<dbReference type="Gene3D" id="1.10.287.2250">
    <property type="match status" value="2"/>
</dbReference>
<dbReference type="SMART" id="SM00848">
    <property type="entry name" value="Inhibitor_I29"/>
    <property type="match status" value="2"/>
</dbReference>
<dbReference type="Pfam" id="PF08246">
    <property type="entry name" value="Inhibitor_I29"/>
    <property type="match status" value="1"/>
</dbReference>
<evidence type="ECO:0000313" key="2">
    <source>
        <dbReference type="EMBL" id="KAG9328656.1"/>
    </source>
</evidence>
<feature type="domain" description="Cathepsin propeptide inhibitor" evidence="1">
    <location>
        <begin position="104"/>
        <end position="156"/>
    </location>
</feature>
<evidence type="ECO:0000259" key="1">
    <source>
        <dbReference type="SMART" id="SM00848"/>
    </source>
</evidence>
<gene>
    <name evidence="2" type="ORF">JZ751_011555</name>
</gene>
<dbReference type="EMBL" id="JAFBMS010001977">
    <property type="protein sequence ID" value="KAG9328656.1"/>
    <property type="molecule type" value="Genomic_DNA"/>
</dbReference>
<sequence length="162" mass="19219">MRISLPCPPHSGNSTATTLNSRLHTAMAEEKPELEFYDNNSGDVDKEFEEWKQKFEKSYESPEEEAKRKKLWLQTRVMVTEHNRKYQRGMVTYTMGVNQFADLRKSYESPEEEAKRKKLWLQTRVKVTEHNRKYQRGMFTYTMGVNQFADQAEGEYPHSCLH</sequence>
<comment type="caution">
    <text evidence="2">The sequence shown here is derived from an EMBL/GenBank/DDBJ whole genome shotgun (WGS) entry which is preliminary data.</text>
</comment>
<dbReference type="AlphaFoldDB" id="A0A8T2MM43"/>
<reference evidence="2" key="1">
    <citation type="thesis" date="2021" institute="BYU ScholarsArchive" country="Provo, UT, USA">
        <title>Applications of and Algorithms for Genome Assembly and Genomic Analyses with an Emphasis on Marine Teleosts.</title>
        <authorList>
            <person name="Pickett B.D."/>
        </authorList>
    </citation>
    <scope>NUCLEOTIDE SEQUENCE</scope>
    <source>
        <strain evidence="2">HI-2016</strain>
    </source>
</reference>
<dbReference type="InterPro" id="IPR038765">
    <property type="entry name" value="Papain-like_cys_pep_sf"/>
</dbReference>
<keyword evidence="3" id="KW-1185">Reference proteome</keyword>
<evidence type="ECO:0000313" key="3">
    <source>
        <dbReference type="Proteomes" id="UP000824540"/>
    </source>
</evidence>
<name>A0A8T2MM43_9TELE</name>
<dbReference type="OrthoDB" id="5855924at2759"/>
<dbReference type="Proteomes" id="UP000824540">
    <property type="component" value="Unassembled WGS sequence"/>
</dbReference>
<proteinExistence type="predicted"/>
<dbReference type="SUPFAM" id="SSF54001">
    <property type="entry name" value="Cysteine proteinases"/>
    <property type="match status" value="2"/>
</dbReference>
<feature type="domain" description="Cathepsin propeptide inhibitor" evidence="1">
    <location>
        <begin position="48"/>
        <end position="103"/>
    </location>
</feature>
<protein>
    <recommendedName>
        <fullName evidence="1">Cathepsin propeptide inhibitor domain-containing protein</fullName>
    </recommendedName>
</protein>
<dbReference type="InterPro" id="IPR013201">
    <property type="entry name" value="Prot_inhib_I29"/>
</dbReference>
<accession>A0A8T2MM43</accession>